<feature type="non-terminal residue" evidence="4">
    <location>
        <position position="1345"/>
    </location>
</feature>
<dbReference type="Proteomes" id="UP000515135">
    <property type="component" value="Unplaced"/>
</dbReference>
<dbReference type="OrthoDB" id="443318at2759"/>
<evidence type="ECO:0000313" key="3">
    <source>
        <dbReference type="Proteomes" id="UP000515135"/>
    </source>
</evidence>
<dbReference type="KEGG" id="bbel:109486599"/>
<accession>A0A6P5A8T1</accession>
<dbReference type="Pfam" id="PF13181">
    <property type="entry name" value="TPR_8"/>
    <property type="match status" value="1"/>
</dbReference>
<name>A0A6P5A8T1_BRABE</name>
<dbReference type="SMART" id="SM00028">
    <property type="entry name" value="TPR"/>
    <property type="match status" value="13"/>
</dbReference>
<sequence length="1345" mass="152045">MECHIRGINEEDFQASDKDILKTHFKTTHLKPTVLPYGTLTDLHNDMLKAHLVLIPSEEEPLELAGLDAIAAGIPVLVSDKSGLADFVTKISPEFCYSVVNIEGNEEDKVKQWAKRIEQSLSNCETEFERAARCRDKLLSAKYWEESHQQLICSCIQTDDSTQQSSISEVQIGSVPPVSSIDSRKPLQAGGSSRETGRSSDNKDTMTERANQSWTETTEAPAQGPSILYQAAIPHLVGGPPLLPVVVEIIPQVLPSVETPEDMLDFASALETLSTVTGNGESDETLPNSLLKQIKGRIKTITDLKTVTKAIEKLEKFKGIKVSSLKEGSLIFYLQCTDMSGLGDLWFMYKNGELDNLLHSSLVSEETLQQLHAESISVKSTINIEDFRKALVYLLTTSSAKGKPTSRLPLEYPLYQPHTHTTRRVLDVLHLDGTSLTRSPGKQQELHIPSTAQTEDSKDHLGTKLGDQPAAGATASPVIGDQHRSTDVQAEQMTSELALHTSVRPKDIQRLRAGSRLSTASIGSTESLLSTRTTHSTRTSQSADTGYATASILSEDDRTSSKSAFKIRDDDDPQVNLLLAELNTPAVKRNKLQQFDLYCQIGDLYRTKLHNLQSALQYYQNMLECSQELLEVRKQAKAYRRLGVTYDMLGKQEEAFRNHERALSIHGVTIGTDMDICIAYKNLASSLVQSGQWADVKTNYEFAMAVAMKTDNKTEQMAIYLKLGDLHREQLHEPQVSHKYYTEMLALARDLGRKDKEREAYNRLGVACWDMQGYDAALEWNKKTLKMSQESGDKTAQITANHNIAETYKALGKLDLARSHYQSAMTIAMETGNKTEQMDIYFQLGDLHREQLHEPQESHKYYTEMLALARDLGRKDKEREAYNRLGLACWDMQDYEAALDWNKKYLKMSQESGDKTGQKTAHQNIAATYKTLGKLDLARSHYQSAMTIAMETGCKTELMNIYCKLGDLHREQLHEPQESHKYYTEILALARDLGRKDMESLAYNRLGLACEDMQDYEAALEWDKKYLTMSQERGDKTEQMTAKTNLGASYKALGKLDLARSHYQSAMTIAMETGNKTRQMDIYLELGDLHREQLHEPQESHKYYTEMLALARDLGRKDKERQAYNRLGVACGDMQDYEAALEWNKKYLKMSQESGDKTAQITAPQNIAETYKALGKLDLARSHYQSAMTIAMETGNKTEQMDIYCKLGDLHREQLHEPQESHKYYTEMLAIARDLGRKEEERQAYNRLGLACWDMQDYEAALEWDKKYLTMSQESGDKTEQMTAKTKLGASYKALGKLDLARSHYQSAMTIAMETGNKTRQMDIYLELGDLHREQLHEPQESHKY</sequence>
<evidence type="ECO:0000256" key="2">
    <source>
        <dbReference type="SAM" id="MobiDB-lite"/>
    </source>
</evidence>
<keyword evidence="3" id="KW-1185">Reference proteome</keyword>
<dbReference type="PANTHER" id="PTHR10098:SF106">
    <property type="entry name" value="TETRATRICOPEPTIDE REPEAT PROTEIN 28-LIKE PROTEIN"/>
    <property type="match status" value="1"/>
</dbReference>
<evidence type="ECO:0000256" key="1">
    <source>
        <dbReference type="PROSITE-ProRule" id="PRU00339"/>
    </source>
</evidence>
<dbReference type="PANTHER" id="PTHR10098">
    <property type="entry name" value="RAPSYN-RELATED"/>
    <property type="match status" value="1"/>
</dbReference>
<organism evidence="3 4">
    <name type="scientific">Branchiostoma belcheri</name>
    <name type="common">Amphioxus</name>
    <dbReference type="NCBI Taxonomy" id="7741"/>
    <lineage>
        <taxon>Eukaryota</taxon>
        <taxon>Metazoa</taxon>
        <taxon>Chordata</taxon>
        <taxon>Cephalochordata</taxon>
        <taxon>Leptocardii</taxon>
        <taxon>Amphioxiformes</taxon>
        <taxon>Branchiostomatidae</taxon>
        <taxon>Branchiostoma</taxon>
    </lineage>
</organism>
<dbReference type="Pfam" id="PF20706">
    <property type="entry name" value="GT4-conflict"/>
    <property type="match status" value="1"/>
</dbReference>
<dbReference type="PROSITE" id="PS50005">
    <property type="entry name" value="TPR"/>
    <property type="match status" value="1"/>
</dbReference>
<gene>
    <name evidence="4" type="primary">LOC109486599</name>
</gene>
<dbReference type="Gene3D" id="1.25.40.10">
    <property type="entry name" value="Tetratricopeptide repeat domain"/>
    <property type="match status" value="4"/>
</dbReference>
<dbReference type="GeneID" id="109486599"/>
<feature type="region of interest" description="Disordered" evidence="2">
    <location>
        <begin position="434"/>
        <end position="490"/>
    </location>
</feature>
<dbReference type="InterPro" id="IPR019734">
    <property type="entry name" value="TPR_rpt"/>
</dbReference>
<feature type="compositionally biased region" description="Polar residues" evidence="2">
    <location>
        <begin position="208"/>
        <end position="220"/>
    </location>
</feature>
<dbReference type="Gene3D" id="3.40.50.2000">
    <property type="entry name" value="Glycogen Phosphorylase B"/>
    <property type="match status" value="1"/>
</dbReference>
<feature type="region of interest" description="Disordered" evidence="2">
    <location>
        <begin position="167"/>
        <end position="221"/>
    </location>
</feature>
<dbReference type="SUPFAM" id="SSF48452">
    <property type="entry name" value="TPR-like"/>
    <property type="match status" value="4"/>
</dbReference>
<reference evidence="4" key="1">
    <citation type="submission" date="2025-08" db="UniProtKB">
        <authorList>
            <consortium name="RefSeq"/>
        </authorList>
    </citation>
    <scope>IDENTIFICATION</scope>
    <source>
        <tissue evidence="4">Gonad</tissue>
    </source>
</reference>
<dbReference type="InterPro" id="IPR011990">
    <property type="entry name" value="TPR-like_helical_dom_sf"/>
</dbReference>
<dbReference type="RefSeq" id="XP_019646023.1">
    <property type="nucleotide sequence ID" value="XM_019790464.1"/>
</dbReference>
<evidence type="ECO:0000313" key="4">
    <source>
        <dbReference type="RefSeq" id="XP_019646023.1"/>
    </source>
</evidence>
<dbReference type="SUPFAM" id="SSF53756">
    <property type="entry name" value="UDP-Glycosyltransferase/glycogen phosphorylase"/>
    <property type="match status" value="1"/>
</dbReference>
<keyword evidence="1" id="KW-0802">TPR repeat</keyword>
<protein>
    <submittedName>
        <fullName evidence="4">Tetratricopeptide repeat protein 28-like</fullName>
    </submittedName>
</protein>
<proteinExistence type="predicted"/>
<feature type="region of interest" description="Disordered" evidence="2">
    <location>
        <begin position="524"/>
        <end position="555"/>
    </location>
</feature>
<feature type="compositionally biased region" description="Basic and acidic residues" evidence="2">
    <location>
        <begin position="195"/>
        <end position="207"/>
    </location>
</feature>
<feature type="compositionally biased region" description="Low complexity" evidence="2">
    <location>
        <begin position="524"/>
        <end position="542"/>
    </location>
</feature>
<dbReference type="Pfam" id="PF13424">
    <property type="entry name" value="TPR_12"/>
    <property type="match status" value="5"/>
</dbReference>
<feature type="repeat" description="TPR" evidence="1">
    <location>
        <begin position="636"/>
        <end position="669"/>
    </location>
</feature>